<dbReference type="GO" id="GO:0000445">
    <property type="term" value="C:THO complex part of transcription export complex"/>
    <property type="evidence" value="ECO:0007669"/>
    <property type="project" value="TreeGrafter"/>
</dbReference>
<dbReference type="PANTHER" id="PTHR22839:SF0">
    <property type="entry name" value="THO COMPLEX SUBUNIT 3"/>
    <property type="match status" value="1"/>
</dbReference>
<sequence>MIRYPSLKLYRTLPAHPASLISIEFDPTGNADSLVSLWETEELACARVVSRLEYVDYNSRWPVRALSFSFDGKLLASASEDLFIDIFTRYSAQDPPSLYLGIRRSIF</sequence>
<dbReference type="GO" id="GO:0006406">
    <property type="term" value="P:mRNA export from nucleus"/>
    <property type="evidence" value="ECO:0007669"/>
    <property type="project" value="InterPro"/>
</dbReference>
<keyword evidence="2" id="KW-0677">Repeat</keyword>
<dbReference type="InterPro" id="IPR040132">
    <property type="entry name" value="Tex1/THOC3"/>
</dbReference>
<comment type="caution">
    <text evidence="4">The sequence shown here is derived from an EMBL/GenBank/DDBJ whole genome shotgun (WGS) entry which is preliminary data.</text>
</comment>
<dbReference type="InterPro" id="IPR001680">
    <property type="entry name" value="WD40_rpt"/>
</dbReference>
<protein>
    <submittedName>
        <fullName evidence="4">THO complex subunit 3</fullName>
    </submittedName>
</protein>
<dbReference type="PANTHER" id="PTHR22839">
    <property type="entry name" value="THO COMPLEX SUBUNIT 3 THO3"/>
    <property type="match status" value="1"/>
</dbReference>
<dbReference type="OrthoDB" id="340259at2759"/>
<accession>A0A0C2NAV3</accession>
<dbReference type="InterPro" id="IPR015943">
    <property type="entry name" value="WD40/YVTN_repeat-like_dom_sf"/>
</dbReference>
<comment type="similarity">
    <text evidence="3">Belongs to the THOC3 family.</text>
</comment>
<name>A0A0C2NAV3_THEKT</name>
<reference evidence="4 5" key="1">
    <citation type="journal article" date="2014" name="Genome Biol. Evol.">
        <title>The genome of the myxosporean Thelohanellus kitauei shows adaptations to nutrient acquisition within its fish host.</title>
        <authorList>
            <person name="Yang Y."/>
            <person name="Xiong J."/>
            <person name="Zhou Z."/>
            <person name="Huo F."/>
            <person name="Miao W."/>
            <person name="Ran C."/>
            <person name="Liu Y."/>
            <person name="Zhang J."/>
            <person name="Feng J."/>
            <person name="Wang M."/>
            <person name="Wang M."/>
            <person name="Wang L."/>
            <person name="Yao B."/>
        </authorList>
    </citation>
    <scope>NUCLEOTIDE SEQUENCE [LARGE SCALE GENOMIC DNA]</scope>
    <source>
        <strain evidence="4">Wuqing</strain>
    </source>
</reference>
<proteinExistence type="inferred from homology"/>
<dbReference type="Proteomes" id="UP000031668">
    <property type="component" value="Unassembled WGS sequence"/>
</dbReference>
<dbReference type="Pfam" id="PF00400">
    <property type="entry name" value="WD40"/>
    <property type="match status" value="1"/>
</dbReference>
<keyword evidence="1" id="KW-0853">WD repeat</keyword>
<dbReference type="AlphaFoldDB" id="A0A0C2NAV3"/>
<dbReference type="SUPFAM" id="SSF50978">
    <property type="entry name" value="WD40 repeat-like"/>
    <property type="match status" value="1"/>
</dbReference>
<evidence type="ECO:0000313" key="5">
    <source>
        <dbReference type="Proteomes" id="UP000031668"/>
    </source>
</evidence>
<organism evidence="4 5">
    <name type="scientific">Thelohanellus kitauei</name>
    <name type="common">Myxosporean</name>
    <dbReference type="NCBI Taxonomy" id="669202"/>
    <lineage>
        <taxon>Eukaryota</taxon>
        <taxon>Metazoa</taxon>
        <taxon>Cnidaria</taxon>
        <taxon>Myxozoa</taxon>
        <taxon>Myxosporea</taxon>
        <taxon>Bivalvulida</taxon>
        <taxon>Platysporina</taxon>
        <taxon>Myxobolidae</taxon>
        <taxon>Thelohanellus</taxon>
    </lineage>
</organism>
<keyword evidence="5" id="KW-1185">Reference proteome</keyword>
<dbReference type="InterPro" id="IPR036322">
    <property type="entry name" value="WD40_repeat_dom_sf"/>
</dbReference>
<evidence type="ECO:0000313" key="4">
    <source>
        <dbReference type="EMBL" id="KII71037.1"/>
    </source>
</evidence>
<dbReference type="EMBL" id="JWZT01001870">
    <property type="protein sequence ID" value="KII71037.1"/>
    <property type="molecule type" value="Genomic_DNA"/>
</dbReference>
<dbReference type="Gene3D" id="2.130.10.10">
    <property type="entry name" value="YVTN repeat-like/Quinoprotein amine dehydrogenase"/>
    <property type="match status" value="1"/>
</dbReference>
<evidence type="ECO:0000256" key="1">
    <source>
        <dbReference type="ARBA" id="ARBA00022574"/>
    </source>
</evidence>
<evidence type="ECO:0000256" key="2">
    <source>
        <dbReference type="ARBA" id="ARBA00022737"/>
    </source>
</evidence>
<evidence type="ECO:0000256" key="3">
    <source>
        <dbReference type="ARBA" id="ARBA00046343"/>
    </source>
</evidence>
<dbReference type="OMA" id="WETEELA"/>
<gene>
    <name evidence="4" type="ORF">RF11_14448</name>
</gene>